<dbReference type="Gene3D" id="2.60.260.20">
    <property type="entry name" value="Urease metallochaperone UreE, N-terminal domain"/>
    <property type="match status" value="2"/>
</dbReference>
<dbReference type="CDD" id="cd10747">
    <property type="entry name" value="DnaJ_C"/>
    <property type="match status" value="1"/>
</dbReference>
<dbReference type="InterPro" id="IPR002939">
    <property type="entry name" value="DnaJ_C"/>
</dbReference>
<dbReference type="CDD" id="cd06257">
    <property type="entry name" value="DnaJ"/>
    <property type="match status" value="1"/>
</dbReference>
<feature type="domain" description="CR-type" evidence="7">
    <location>
        <begin position="127"/>
        <end position="216"/>
    </location>
</feature>
<evidence type="ECO:0000256" key="1">
    <source>
        <dbReference type="ARBA" id="ARBA00022723"/>
    </source>
</evidence>
<keyword evidence="4 5" id="KW-0862">Zinc</keyword>
<keyword evidence="2" id="KW-0677">Repeat</keyword>
<protein>
    <submittedName>
        <fullName evidence="8">Chaperone protein</fullName>
    </submittedName>
</protein>
<dbReference type="Pfam" id="PF00226">
    <property type="entry name" value="DnaJ"/>
    <property type="match status" value="1"/>
</dbReference>
<dbReference type="InterPro" id="IPR008971">
    <property type="entry name" value="HSP40/DnaJ_pept-bd"/>
</dbReference>
<name>A0A7S9XE31_9VIRU</name>
<dbReference type="SMART" id="SM00271">
    <property type="entry name" value="DnaJ"/>
    <property type="match status" value="1"/>
</dbReference>
<dbReference type="InterPro" id="IPR036410">
    <property type="entry name" value="HSP_DnaJ_Cys-rich_dom_sf"/>
</dbReference>
<dbReference type="Gene3D" id="2.10.230.10">
    <property type="entry name" value="Heat shock protein DnaJ, cysteine-rich domain"/>
    <property type="match status" value="1"/>
</dbReference>
<dbReference type="GO" id="GO:0051082">
    <property type="term" value="F:unfolded protein binding"/>
    <property type="evidence" value="ECO:0007669"/>
    <property type="project" value="InterPro"/>
</dbReference>
<keyword evidence="3 5" id="KW-0863">Zinc-finger</keyword>
<proteinExistence type="predicted"/>
<evidence type="ECO:0000259" key="6">
    <source>
        <dbReference type="PROSITE" id="PS50076"/>
    </source>
</evidence>
<organism evidence="8">
    <name type="scientific">Virus NIOZ-UU159</name>
    <dbReference type="NCBI Taxonomy" id="2763270"/>
    <lineage>
        <taxon>Viruses</taxon>
    </lineage>
</organism>
<feature type="domain" description="J" evidence="6">
    <location>
        <begin position="5"/>
        <end position="70"/>
    </location>
</feature>
<dbReference type="SUPFAM" id="SSF57938">
    <property type="entry name" value="DnaJ/Hsp40 cysteine-rich domain"/>
    <property type="match status" value="1"/>
</dbReference>
<dbReference type="Pfam" id="PF00684">
    <property type="entry name" value="DnaJ_CXXCXGXG"/>
    <property type="match status" value="1"/>
</dbReference>
<keyword evidence="1 5" id="KW-0479">Metal-binding</keyword>
<dbReference type="InterPro" id="IPR001305">
    <property type="entry name" value="HSP_DnaJ_Cys-rich_dom"/>
</dbReference>
<dbReference type="PANTHER" id="PTHR43888">
    <property type="entry name" value="DNAJ-LIKE-2, ISOFORM A-RELATED"/>
    <property type="match status" value="1"/>
</dbReference>
<dbReference type="GO" id="GO:0008270">
    <property type="term" value="F:zinc ion binding"/>
    <property type="evidence" value="ECO:0007669"/>
    <property type="project" value="UniProtKB-KW"/>
</dbReference>
<feature type="zinc finger region" description="CR-type" evidence="5">
    <location>
        <begin position="127"/>
        <end position="216"/>
    </location>
</feature>
<reference evidence="8" key="1">
    <citation type="submission" date="2020-08" db="EMBL/GenBank/DDBJ databases">
        <title>Bridging the membrane lipid divide: bacteria of the FCB group superphylum have the potential to synthesize archaeal ether lipids.</title>
        <authorList>
            <person name="Villanueva L."/>
            <person name="von Meijenfeldt F.A.B."/>
            <person name="Westbye A.B."/>
            <person name="Yadav S."/>
            <person name="Hopmans E.C."/>
            <person name="Dutilh B.E."/>
            <person name="Sinninghe Damste J.S."/>
        </authorList>
    </citation>
    <scope>NUCLEOTIDE SEQUENCE</scope>
    <source>
        <strain evidence="8">NIOZ-UU159</strain>
    </source>
</reference>
<dbReference type="SUPFAM" id="SSF49493">
    <property type="entry name" value="HSP40/DnaJ peptide-binding domain"/>
    <property type="match status" value="2"/>
</dbReference>
<dbReference type="FunFam" id="2.10.230.10:FF:000001">
    <property type="entry name" value="DnaJ subfamily A member 2"/>
    <property type="match status" value="1"/>
</dbReference>
<dbReference type="SUPFAM" id="SSF46565">
    <property type="entry name" value="Chaperone J-domain"/>
    <property type="match status" value="1"/>
</dbReference>
<dbReference type="PROSITE" id="PS00636">
    <property type="entry name" value="DNAJ_1"/>
    <property type="match status" value="1"/>
</dbReference>
<evidence type="ECO:0000256" key="4">
    <source>
        <dbReference type="ARBA" id="ARBA00022833"/>
    </source>
</evidence>
<evidence type="ECO:0000256" key="2">
    <source>
        <dbReference type="ARBA" id="ARBA00022737"/>
    </source>
</evidence>
<dbReference type="EMBL" id="MW030574">
    <property type="protein sequence ID" value="QPI16529.1"/>
    <property type="molecule type" value="Genomic_DNA"/>
</dbReference>
<evidence type="ECO:0000256" key="3">
    <source>
        <dbReference type="ARBA" id="ARBA00022771"/>
    </source>
</evidence>
<evidence type="ECO:0000256" key="5">
    <source>
        <dbReference type="PROSITE-ProRule" id="PRU00546"/>
    </source>
</evidence>
<dbReference type="CDD" id="cd10719">
    <property type="entry name" value="DnaJ_zf"/>
    <property type="match status" value="1"/>
</dbReference>
<dbReference type="PRINTS" id="PR00625">
    <property type="entry name" value="JDOMAIN"/>
</dbReference>
<dbReference type="PROSITE" id="PS50076">
    <property type="entry name" value="DNAJ_2"/>
    <property type="match status" value="1"/>
</dbReference>
<accession>A0A7S9XE31</accession>
<evidence type="ECO:0000259" key="7">
    <source>
        <dbReference type="PROSITE" id="PS51188"/>
    </source>
</evidence>
<dbReference type="InterPro" id="IPR018253">
    <property type="entry name" value="DnaJ_domain_CS"/>
</dbReference>
<dbReference type="GO" id="GO:0006457">
    <property type="term" value="P:protein folding"/>
    <property type="evidence" value="ECO:0007669"/>
    <property type="project" value="InterPro"/>
</dbReference>
<gene>
    <name evidence="8" type="ORF">NIOZUU159_00017</name>
</gene>
<dbReference type="InterPro" id="IPR044713">
    <property type="entry name" value="DNJA1/2-like"/>
</dbReference>
<dbReference type="GO" id="GO:0030544">
    <property type="term" value="F:Hsp70 protein binding"/>
    <property type="evidence" value="ECO:0007669"/>
    <property type="project" value="InterPro"/>
</dbReference>
<dbReference type="InterPro" id="IPR001623">
    <property type="entry name" value="DnaJ_domain"/>
</dbReference>
<dbReference type="PROSITE" id="PS51188">
    <property type="entry name" value="ZF_CR"/>
    <property type="match status" value="1"/>
</dbReference>
<sequence length="360" mass="41304">MGNFKLYDTLGVEKNSSESDIKKAYHKLAMKYHPDKNKDNPEAEQKFKEISNAYNVLSNNQERQKYNMCGDENYNNSGNDGPMRNPHDIFEAIFRNHGRSSFEDDFFGNFGGFGRGRQQQKPTKASSIEKTFNLTLDDIYNGVKKELNITIHKYCIECNITCPDCDGKGSVHRIHNMGIMQTVFQTTCKLCEGEGNIIKGKTGCKICNGKGYYNKEKRATLIIPKGVNENYKTVFPELGEQPKKNDVKPGDLIISIKIEKNKDFEKKGDDLYYNKQISFINSIVGEKFKIPYFNETFEVDTTNFGVVYNSKKYLVEDKGLPTLNGKSKGNMYIEFIIDYPKIKNKEKIDKLRESLNDVFK</sequence>
<dbReference type="InterPro" id="IPR036869">
    <property type="entry name" value="J_dom_sf"/>
</dbReference>
<dbReference type="Pfam" id="PF01556">
    <property type="entry name" value="DnaJ_C"/>
    <property type="match status" value="1"/>
</dbReference>
<evidence type="ECO:0000313" key="8">
    <source>
        <dbReference type="EMBL" id="QPI16529.1"/>
    </source>
</evidence>
<dbReference type="Gene3D" id="1.10.287.110">
    <property type="entry name" value="DnaJ domain"/>
    <property type="match status" value="1"/>
</dbReference>